<accession>A0ABT3NP53</accession>
<proteinExistence type="predicted"/>
<reference evidence="1 2" key="1">
    <citation type="submission" date="2022-11" db="EMBL/GenBank/DDBJ databases">
        <title>Acinetobacter entericus sp. nov., isolated from the gut of the plastic-eating larvae of the Coleoptera insect Zophobas atratus.</title>
        <authorList>
            <person name="Dong X."/>
            <person name="Yang Y."/>
        </authorList>
    </citation>
    <scope>NUCLEOTIDE SEQUENCE [LARGE SCALE GENOMIC DNA]</scope>
    <source>
        <strain evidence="1 2">BIT-DXN8</strain>
    </source>
</reference>
<comment type="caution">
    <text evidence="1">The sequence shown here is derived from an EMBL/GenBank/DDBJ whole genome shotgun (WGS) entry which is preliminary data.</text>
</comment>
<evidence type="ECO:0000313" key="1">
    <source>
        <dbReference type="EMBL" id="MCW8041346.1"/>
    </source>
</evidence>
<name>A0ABT3NP53_9GAMM</name>
<dbReference type="RefSeq" id="WP_265466297.1">
    <property type="nucleotide sequence ID" value="NZ_JAPEQW010000109.1"/>
</dbReference>
<dbReference type="EMBL" id="JAPEQW010000109">
    <property type="protein sequence ID" value="MCW8041346.1"/>
    <property type="molecule type" value="Genomic_DNA"/>
</dbReference>
<sequence length="167" mass="18392">FLCFNRQKKTHRGGGLDGGVMSLKYKGFSGSVEASSEGELLNGQIDLIGDLVLYVGKTYDELESAFRNSVDSYIEFCEKHNKKPAIPEKPKSTERGVIPAGTRIKLYEGRVTLLEDVVVDANQEWINKAIKDQEDYFNGIGRVGNLPTESKKSGGAIGGSKDTKWML</sequence>
<protein>
    <recommendedName>
        <fullName evidence="3">HicB family protein</fullName>
    </recommendedName>
</protein>
<evidence type="ECO:0000313" key="2">
    <source>
        <dbReference type="Proteomes" id="UP001209682"/>
    </source>
</evidence>
<organism evidence="1 2">
    <name type="scientific">Acinetobacter entericus</name>
    <dbReference type="NCBI Taxonomy" id="2989714"/>
    <lineage>
        <taxon>Bacteria</taxon>
        <taxon>Pseudomonadati</taxon>
        <taxon>Pseudomonadota</taxon>
        <taxon>Gammaproteobacteria</taxon>
        <taxon>Moraxellales</taxon>
        <taxon>Moraxellaceae</taxon>
        <taxon>Acinetobacter</taxon>
    </lineage>
</organism>
<evidence type="ECO:0008006" key="3">
    <source>
        <dbReference type="Google" id="ProtNLM"/>
    </source>
</evidence>
<dbReference type="Proteomes" id="UP001209682">
    <property type="component" value="Unassembled WGS sequence"/>
</dbReference>
<feature type="non-terminal residue" evidence="1">
    <location>
        <position position="1"/>
    </location>
</feature>
<dbReference type="SUPFAM" id="SSF143100">
    <property type="entry name" value="TTHA1013/TTHA0281-like"/>
    <property type="match status" value="1"/>
</dbReference>
<gene>
    <name evidence="1" type="ORF">OKC24_19770</name>
</gene>
<dbReference type="InterPro" id="IPR035069">
    <property type="entry name" value="TTHA1013/TTHA0281-like"/>
</dbReference>
<keyword evidence="2" id="KW-1185">Reference proteome</keyword>